<sequence length="272" mass="30223">MSEIEHREGTPQTPVLSESPNPVTPQQYDDQQEPQRSFVIIPQDQQIQDFPMYSNSHRDIHPYTRPLTISDLESVLTLENTAFTDPNERASREKLRYRLTRCGELCLGIFCTMMPGSDPKIETLSTGRPVETGRQNGAISVLIGHVVATKTHDLTASDASMGVPEGWEATKPPRTSLGHHEDGRAIVIHSLAILPAFQGRGLGKILMTAYMQQMNSAGIADRLALIAHDHKINFYKMLGFIEKGKSAAEFGGGDWYDLIYELKTPEARTAYG</sequence>
<dbReference type="AlphaFoldDB" id="A0A8A3PFT4"/>
<keyword evidence="6" id="KW-1185">Reference proteome</keyword>
<evidence type="ECO:0000256" key="3">
    <source>
        <dbReference type="SAM" id="MobiDB-lite"/>
    </source>
</evidence>
<feature type="region of interest" description="Disordered" evidence="3">
    <location>
        <begin position="1"/>
        <end position="34"/>
    </location>
</feature>
<dbReference type="InterPro" id="IPR000182">
    <property type="entry name" value="GNAT_dom"/>
</dbReference>
<proteinExistence type="predicted"/>
<feature type="region of interest" description="Disordered" evidence="3">
    <location>
        <begin position="159"/>
        <end position="178"/>
    </location>
</feature>
<dbReference type="GO" id="GO:0005737">
    <property type="term" value="C:cytoplasm"/>
    <property type="evidence" value="ECO:0007669"/>
    <property type="project" value="TreeGrafter"/>
</dbReference>
<evidence type="ECO:0000313" key="5">
    <source>
        <dbReference type="EMBL" id="QSZ33886.1"/>
    </source>
</evidence>
<dbReference type="Pfam" id="PF00583">
    <property type="entry name" value="Acetyltransf_1"/>
    <property type="match status" value="1"/>
</dbReference>
<name>A0A8A3PFT4_9HELO</name>
<evidence type="ECO:0000256" key="2">
    <source>
        <dbReference type="ARBA" id="ARBA00023315"/>
    </source>
</evidence>
<evidence type="ECO:0000259" key="4">
    <source>
        <dbReference type="PROSITE" id="PS51186"/>
    </source>
</evidence>
<keyword evidence="1" id="KW-0808">Transferase</keyword>
<dbReference type="GO" id="GO:0004059">
    <property type="term" value="F:aralkylamine N-acetyltransferase activity"/>
    <property type="evidence" value="ECO:0007669"/>
    <property type="project" value="TreeGrafter"/>
</dbReference>
<organism evidence="5 6">
    <name type="scientific">Monilinia vaccinii-corymbosi</name>
    <dbReference type="NCBI Taxonomy" id="61207"/>
    <lineage>
        <taxon>Eukaryota</taxon>
        <taxon>Fungi</taxon>
        <taxon>Dikarya</taxon>
        <taxon>Ascomycota</taxon>
        <taxon>Pezizomycotina</taxon>
        <taxon>Leotiomycetes</taxon>
        <taxon>Helotiales</taxon>
        <taxon>Sclerotiniaceae</taxon>
        <taxon>Monilinia</taxon>
    </lineage>
</organism>
<keyword evidence="2" id="KW-0012">Acyltransferase</keyword>
<dbReference type="EMBL" id="CP063408">
    <property type="protein sequence ID" value="QSZ33886.1"/>
    <property type="molecule type" value="Genomic_DNA"/>
</dbReference>
<dbReference type="Gene3D" id="3.40.630.30">
    <property type="match status" value="1"/>
</dbReference>
<dbReference type="PANTHER" id="PTHR10908:SF0">
    <property type="entry name" value="SEROTONIN N-ACETYLTRANSFERASE"/>
    <property type="match status" value="1"/>
</dbReference>
<dbReference type="PANTHER" id="PTHR10908">
    <property type="entry name" value="SEROTONIN N-ACETYLTRANSFERASE"/>
    <property type="match status" value="1"/>
</dbReference>
<feature type="domain" description="N-acetyltransferase" evidence="4">
    <location>
        <begin position="62"/>
        <end position="265"/>
    </location>
</feature>
<dbReference type="Proteomes" id="UP000672032">
    <property type="component" value="Chromosome 4"/>
</dbReference>
<dbReference type="OrthoDB" id="30840at2759"/>
<dbReference type="InterPro" id="IPR016181">
    <property type="entry name" value="Acyl_CoA_acyltransferase"/>
</dbReference>
<dbReference type="CDD" id="cd04301">
    <property type="entry name" value="NAT_SF"/>
    <property type="match status" value="1"/>
</dbReference>
<accession>A0A8A3PFT4</accession>
<evidence type="ECO:0000256" key="1">
    <source>
        <dbReference type="ARBA" id="ARBA00022679"/>
    </source>
</evidence>
<feature type="compositionally biased region" description="Polar residues" evidence="3">
    <location>
        <begin position="10"/>
        <end position="29"/>
    </location>
</feature>
<evidence type="ECO:0000313" key="6">
    <source>
        <dbReference type="Proteomes" id="UP000672032"/>
    </source>
</evidence>
<gene>
    <name evidence="5" type="ORF">DSL72_005460</name>
</gene>
<dbReference type="SUPFAM" id="SSF55729">
    <property type="entry name" value="Acyl-CoA N-acyltransferases (Nat)"/>
    <property type="match status" value="1"/>
</dbReference>
<dbReference type="InterPro" id="IPR051635">
    <property type="entry name" value="SNAT-like"/>
</dbReference>
<dbReference type="PROSITE" id="PS51186">
    <property type="entry name" value="GNAT"/>
    <property type="match status" value="1"/>
</dbReference>
<protein>
    <recommendedName>
        <fullName evidence="4">N-acetyltransferase domain-containing protein</fullName>
    </recommendedName>
</protein>
<reference evidence="5" key="1">
    <citation type="submission" date="2020-10" db="EMBL/GenBank/DDBJ databases">
        <title>Genome Sequence of Monilinia vaccinii-corymbosi Sheds Light on Mummy Berry Disease Infection of Blueberry and Mating Type.</title>
        <authorList>
            <person name="Yow A.G."/>
            <person name="Zhang Y."/>
            <person name="Bansal K."/>
            <person name="Eacker S.M."/>
            <person name="Sullivan S."/>
            <person name="Liachko I."/>
            <person name="Cubeta M.A."/>
            <person name="Rollins J.A."/>
            <person name="Ashrafi H."/>
        </authorList>
    </citation>
    <scope>NUCLEOTIDE SEQUENCE</scope>
    <source>
        <strain evidence="5">RL-1</strain>
    </source>
</reference>